<gene>
    <name evidence="2" type="ORF">ABUE30_12375</name>
</gene>
<dbReference type="EMBL" id="JBEQCT010000005">
    <property type="protein sequence ID" value="MFM2485840.1"/>
    <property type="molecule type" value="Genomic_DNA"/>
</dbReference>
<comment type="caution">
    <text evidence="2">The sequence shown here is derived from an EMBL/GenBank/DDBJ whole genome shotgun (WGS) entry which is preliminary data.</text>
</comment>
<evidence type="ECO:0008006" key="4">
    <source>
        <dbReference type="Google" id="ProtNLM"/>
    </source>
</evidence>
<reference evidence="2 3" key="1">
    <citation type="journal article" date="2013" name="Int. J. Syst. Evol. Microbiol.">
        <title>Celerinatantimonas yamalensis sp. nov., a cold-adapted diazotrophic bacterium from a cold permafrost brine.</title>
        <authorList>
            <person name="Shcherbakova V."/>
            <person name="Chuvilskaya N."/>
            <person name="Rivkina E."/>
            <person name="Demidov N."/>
            <person name="Uchaeva V."/>
            <person name="Suetin S."/>
            <person name="Suzina N."/>
            <person name="Gilichinsky D."/>
        </authorList>
    </citation>
    <scope>NUCLEOTIDE SEQUENCE [LARGE SCALE GENOMIC DNA]</scope>
    <source>
        <strain evidence="2 3">C7</strain>
    </source>
</reference>
<dbReference type="RefSeq" id="WP_408624090.1">
    <property type="nucleotide sequence ID" value="NZ_JBEQCT010000005.1"/>
</dbReference>
<keyword evidence="3" id="KW-1185">Reference proteome</keyword>
<dbReference type="Proteomes" id="UP001629953">
    <property type="component" value="Unassembled WGS sequence"/>
</dbReference>
<name>A0ABW9G818_9GAMM</name>
<keyword evidence="1" id="KW-0175">Coiled coil</keyword>
<evidence type="ECO:0000313" key="3">
    <source>
        <dbReference type="Proteomes" id="UP001629953"/>
    </source>
</evidence>
<evidence type="ECO:0000256" key="1">
    <source>
        <dbReference type="SAM" id="Coils"/>
    </source>
</evidence>
<sequence length="111" mass="12711">MSDLTLIYQVIQHLHQQGKKPTLALVKARLARSYPLPMLIQALKSYQHVPDAEFPKGTDTPVSNNNKENSLQERIQQLENTQQHLMQRLNQLEAKLHQLNKSDASTCINNN</sequence>
<proteinExistence type="predicted"/>
<evidence type="ECO:0000313" key="2">
    <source>
        <dbReference type="EMBL" id="MFM2485840.1"/>
    </source>
</evidence>
<protein>
    <recommendedName>
        <fullName evidence="4">KfrA N-terminal DNA-binding domain-containing protein</fullName>
    </recommendedName>
</protein>
<organism evidence="2 3">
    <name type="scientific">Celerinatantimonas yamalensis</name>
    <dbReference type="NCBI Taxonomy" id="559956"/>
    <lineage>
        <taxon>Bacteria</taxon>
        <taxon>Pseudomonadati</taxon>
        <taxon>Pseudomonadota</taxon>
        <taxon>Gammaproteobacteria</taxon>
        <taxon>Celerinatantimonadaceae</taxon>
        <taxon>Celerinatantimonas</taxon>
    </lineage>
</organism>
<accession>A0ABW9G818</accession>
<feature type="coiled-coil region" evidence="1">
    <location>
        <begin position="64"/>
        <end position="102"/>
    </location>
</feature>